<feature type="transmembrane region" description="Helical" evidence="6">
    <location>
        <begin position="16"/>
        <end position="40"/>
    </location>
</feature>
<evidence type="ECO:0000256" key="1">
    <source>
        <dbReference type="ARBA" id="ARBA00004141"/>
    </source>
</evidence>
<reference evidence="7 8" key="1">
    <citation type="submission" date="2016-10" db="EMBL/GenBank/DDBJ databases">
        <title>Genome sequence of the ascomycete fungus Penicillium subrubescens.</title>
        <authorList>
            <person name="De Vries R.P."/>
            <person name="Peng M."/>
            <person name="Dilokpimol A."/>
            <person name="Hilden K."/>
            <person name="Makela M.R."/>
            <person name="Grigoriev I."/>
            <person name="Riley R."/>
            <person name="Granchi Z."/>
        </authorList>
    </citation>
    <scope>NUCLEOTIDE SEQUENCE [LARGE SCALE GENOMIC DNA]</scope>
    <source>
        <strain evidence="7 8">CBS 132785</strain>
    </source>
</reference>
<accession>A0A1Q5UIU7</accession>
<evidence type="ECO:0000256" key="4">
    <source>
        <dbReference type="ARBA" id="ARBA00022989"/>
    </source>
</evidence>
<feature type="transmembrane region" description="Helical" evidence="6">
    <location>
        <begin position="189"/>
        <end position="209"/>
    </location>
</feature>
<dbReference type="InterPro" id="IPR036259">
    <property type="entry name" value="MFS_trans_sf"/>
</dbReference>
<sequence>MSLWYTRYEIHKRYSAFYFIGLVGSALGGILAFAFMQMAGLGGLAAWRWIFIMEGILTVVIGALSIFFLIGYPQDLKDGSGFLTERQISIVLDRVEKDRQDTEVDQKFQWSNFIKPALDLTVWSYGLLYTFSTTTAYAVAYFLPEILNRELGYSVGVSQLLTTPPYVFAGILMCIEGWVCDKLQARSPALLYNAMQTILGLCLLSWTHISGVRLFGVFLVTSGCNANIPAVMSWQANNIRGHWVRTFCSAVLVAMGGLGGIIGSLVFRSQDAPKYLPGIYAAIV</sequence>
<dbReference type="Proteomes" id="UP000186955">
    <property type="component" value="Unassembled WGS sequence"/>
</dbReference>
<keyword evidence="2" id="KW-0813">Transport</keyword>
<feature type="transmembrane region" description="Helical" evidence="6">
    <location>
        <begin position="246"/>
        <end position="267"/>
    </location>
</feature>
<dbReference type="SUPFAM" id="SSF103473">
    <property type="entry name" value="MFS general substrate transporter"/>
    <property type="match status" value="1"/>
</dbReference>
<keyword evidence="3 6" id="KW-0812">Transmembrane</keyword>
<evidence type="ECO:0000256" key="6">
    <source>
        <dbReference type="SAM" id="Phobius"/>
    </source>
</evidence>
<feature type="transmembrane region" description="Helical" evidence="6">
    <location>
        <begin position="46"/>
        <end position="70"/>
    </location>
</feature>
<dbReference type="STRING" id="1316194.A0A1Q5UIU7"/>
<dbReference type="PANTHER" id="PTHR43791">
    <property type="entry name" value="PERMEASE-RELATED"/>
    <property type="match status" value="1"/>
</dbReference>
<evidence type="ECO:0000313" key="7">
    <source>
        <dbReference type="EMBL" id="OKP12406.1"/>
    </source>
</evidence>
<keyword evidence="5 6" id="KW-0472">Membrane</keyword>
<keyword evidence="8" id="KW-1185">Reference proteome</keyword>
<dbReference type="Pfam" id="PF07690">
    <property type="entry name" value="MFS_1"/>
    <property type="match status" value="1"/>
</dbReference>
<dbReference type="EMBL" id="MNBE01000228">
    <property type="protein sequence ID" value="OKP12406.1"/>
    <property type="molecule type" value="Genomic_DNA"/>
</dbReference>
<feature type="transmembrane region" description="Helical" evidence="6">
    <location>
        <begin position="122"/>
        <end position="143"/>
    </location>
</feature>
<comment type="subcellular location">
    <subcellularLocation>
        <location evidence="1">Membrane</location>
        <topology evidence="1">Multi-pass membrane protein</topology>
    </subcellularLocation>
</comment>
<dbReference type="AlphaFoldDB" id="A0A1Q5UIU7"/>
<dbReference type="GO" id="GO:0016020">
    <property type="term" value="C:membrane"/>
    <property type="evidence" value="ECO:0007669"/>
    <property type="project" value="UniProtKB-SubCell"/>
</dbReference>
<keyword evidence="4 6" id="KW-1133">Transmembrane helix</keyword>
<dbReference type="PANTHER" id="PTHR43791:SF47">
    <property type="entry name" value="MAJOR FACILITATOR SUPERFAMILY (MFS) PROFILE DOMAIN-CONTAINING PROTEIN-RELATED"/>
    <property type="match status" value="1"/>
</dbReference>
<organism evidence="7 8">
    <name type="scientific">Penicillium subrubescens</name>
    <dbReference type="NCBI Taxonomy" id="1316194"/>
    <lineage>
        <taxon>Eukaryota</taxon>
        <taxon>Fungi</taxon>
        <taxon>Dikarya</taxon>
        <taxon>Ascomycota</taxon>
        <taxon>Pezizomycotina</taxon>
        <taxon>Eurotiomycetes</taxon>
        <taxon>Eurotiomycetidae</taxon>
        <taxon>Eurotiales</taxon>
        <taxon>Aspergillaceae</taxon>
        <taxon>Penicillium</taxon>
    </lineage>
</organism>
<evidence type="ECO:0000256" key="3">
    <source>
        <dbReference type="ARBA" id="ARBA00022692"/>
    </source>
</evidence>
<feature type="transmembrane region" description="Helical" evidence="6">
    <location>
        <begin position="215"/>
        <end position="234"/>
    </location>
</feature>
<name>A0A1Q5UIU7_9EURO</name>
<evidence type="ECO:0000256" key="2">
    <source>
        <dbReference type="ARBA" id="ARBA00022448"/>
    </source>
</evidence>
<dbReference type="Gene3D" id="1.20.1250.20">
    <property type="entry name" value="MFS general substrate transporter like domains"/>
    <property type="match status" value="2"/>
</dbReference>
<dbReference type="InterPro" id="IPR011701">
    <property type="entry name" value="MFS"/>
</dbReference>
<proteinExistence type="predicted"/>
<evidence type="ECO:0000313" key="8">
    <source>
        <dbReference type="Proteomes" id="UP000186955"/>
    </source>
</evidence>
<protein>
    <submittedName>
        <fullName evidence="7">High-affinity nicotinic acid transporter</fullName>
    </submittedName>
</protein>
<evidence type="ECO:0000256" key="5">
    <source>
        <dbReference type="ARBA" id="ARBA00023136"/>
    </source>
</evidence>
<comment type="caution">
    <text evidence="7">The sequence shown here is derived from an EMBL/GenBank/DDBJ whole genome shotgun (WGS) entry which is preliminary data.</text>
</comment>
<feature type="transmembrane region" description="Helical" evidence="6">
    <location>
        <begin position="163"/>
        <end position="180"/>
    </location>
</feature>
<dbReference type="GO" id="GO:0022857">
    <property type="term" value="F:transmembrane transporter activity"/>
    <property type="evidence" value="ECO:0007669"/>
    <property type="project" value="InterPro"/>
</dbReference>
<gene>
    <name evidence="7" type="ORF">PENSUB_2142</name>
</gene>